<dbReference type="SUPFAM" id="SSF51569">
    <property type="entry name" value="Aldolase"/>
    <property type="match status" value="1"/>
</dbReference>
<dbReference type="InterPro" id="IPR050456">
    <property type="entry name" value="DeoC/FbaB_aldolase"/>
</dbReference>
<name>A0A1F6CCI1_HANXR</name>
<evidence type="ECO:0000259" key="1">
    <source>
        <dbReference type="Pfam" id="PF22649"/>
    </source>
</evidence>
<dbReference type="AlphaFoldDB" id="A0A1F6CCI1"/>
<gene>
    <name evidence="2" type="ORF">A3F84_00650</name>
</gene>
<dbReference type="EMBL" id="MFKF01000297">
    <property type="protein sequence ID" value="OGG46612.1"/>
    <property type="molecule type" value="Genomic_DNA"/>
</dbReference>
<proteinExistence type="predicted"/>
<dbReference type="Proteomes" id="UP000178606">
    <property type="component" value="Unassembled WGS sequence"/>
</dbReference>
<sequence length="346" mass="37363">MTYAISSYRFDVERFFPDSLFRAITNVRVKHPEVILEEAVSRRRRPRLTGEDGKLMILAADHPARRLTASAGDPLIMGDRRSYLGRILRVLLNPACDGVLGAPDIVDELLIVNALLRKVGGPPLLDDRLLVGSMNRGGLAGSAFEMDDAFTAHTVESMVQYRLDAAKLLLRLDLEDPACVRTLAASAQAVTACRRADLPIFVEPLPVRKTPEGYRVQKEAAELIKTVGVASALGESSAGTWIKIPYCEGYEAVARSTTCPVLMLGGESHGDPTPVIREFAQGMRVGGAVRGALVGRNVHHPGADDPLAVSLAVTGIVHEGLDAEGAIERLMSGRGQEMDAIAKYFE</sequence>
<evidence type="ECO:0000313" key="2">
    <source>
        <dbReference type="EMBL" id="OGG46612.1"/>
    </source>
</evidence>
<dbReference type="PANTHER" id="PTHR47916:SF1">
    <property type="entry name" value="3-HYDROXY-5-PHOSPHONOOXYPENTANE-2,4-DIONE THIOLASE"/>
    <property type="match status" value="1"/>
</dbReference>
<dbReference type="InterPro" id="IPR054574">
    <property type="entry name" value="Cgl0159_dom"/>
</dbReference>
<feature type="domain" description="Cgl0159-like" evidence="1">
    <location>
        <begin position="53"/>
        <end position="307"/>
    </location>
</feature>
<organism evidence="2 3">
    <name type="scientific">Handelsmanbacteria sp. (strain RIFCSPLOWO2_12_FULL_64_10)</name>
    <dbReference type="NCBI Taxonomy" id="1817868"/>
    <lineage>
        <taxon>Bacteria</taxon>
        <taxon>Candidatus Handelsmaniibacteriota</taxon>
    </lineage>
</organism>
<dbReference type="PANTHER" id="PTHR47916">
    <property type="entry name" value="FRUCTOSE-BISPHOSPHATE ALDOLASE CLASS 1"/>
    <property type="match status" value="1"/>
</dbReference>
<protein>
    <recommendedName>
        <fullName evidence="1">Cgl0159-like domain-containing protein</fullName>
    </recommendedName>
</protein>
<dbReference type="Gene3D" id="3.20.20.70">
    <property type="entry name" value="Aldolase class I"/>
    <property type="match status" value="1"/>
</dbReference>
<dbReference type="InterPro" id="IPR013785">
    <property type="entry name" value="Aldolase_TIM"/>
</dbReference>
<dbReference type="Pfam" id="PF22649">
    <property type="entry name" value="Cgl0159"/>
    <property type="match status" value="1"/>
</dbReference>
<comment type="caution">
    <text evidence="2">The sequence shown here is derived from an EMBL/GenBank/DDBJ whole genome shotgun (WGS) entry which is preliminary data.</text>
</comment>
<accession>A0A1F6CCI1</accession>
<reference evidence="2 3" key="1">
    <citation type="journal article" date="2016" name="Nat. Commun.">
        <title>Thousands of microbial genomes shed light on interconnected biogeochemical processes in an aquifer system.</title>
        <authorList>
            <person name="Anantharaman K."/>
            <person name="Brown C.T."/>
            <person name="Hug L.A."/>
            <person name="Sharon I."/>
            <person name="Castelle C.J."/>
            <person name="Probst A.J."/>
            <person name="Thomas B.C."/>
            <person name="Singh A."/>
            <person name="Wilkins M.J."/>
            <person name="Karaoz U."/>
            <person name="Brodie E.L."/>
            <person name="Williams K.H."/>
            <person name="Hubbard S.S."/>
            <person name="Banfield J.F."/>
        </authorList>
    </citation>
    <scope>NUCLEOTIDE SEQUENCE [LARGE SCALE GENOMIC DNA]</scope>
    <source>
        <strain evidence="3">RIFCSPLOWO2_12_FULL_64_10</strain>
    </source>
</reference>
<evidence type="ECO:0000313" key="3">
    <source>
        <dbReference type="Proteomes" id="UP000178606"/>
    </source>
</evidence>